<dbReference type="OrthoDB" id="9787061at2"/>
<dbReference type="NCBIfam" id="TIGR00214">
    <property type="entry name" value="lipB"/>
    <property type="match status" value="1"/>
</dbReference>
<dbReference type="RefSeq" id="WP_107866543.1">
    <property type="nucleotide sequence ID" value="NZ_QAON01000015.1"/>
</dbReference>
<reference evidence="12 13" key="1">
    <citation type="submission" date="2018-04" db="EMBL/GenBank/DDBJ databases">
        <title>Genomic Encyclopedia of Archaeal and Bacterial Type Strains, Phase II (KMG-II): from individual species to whole genera.</title>
        <authorList>
            <person name="Goeker M."/>
        </authorList>
    </citation>
    <scope>NUCLEOTIDE SEQUENCE [LARGE SCALE GENOMIC DNA]</scope>
    <source>
        <strain evidence="12 13">DSM 5822</strain>
    </source>
</reference>
<feature type="site" description="Lowers pKa of active site Cys" evidence="6 10">
    <location>
        <position position="131"/>
    </location>
</feature>
<evidence type="ECO:0000256" key="10">
    <source>
        <dbReference type="PIRSR" id="PIRSR016262-3"/>
    </source>
</evidence>
<keyword evidence="2 6" id="KW-0963">Cytoplasm</keyword>
<evidence type="ECO:0000256" key="5">
    <source>
        <dbReference type="ARBA" id="ARBA00024732"/>
    </source>
</evidence>
<comment type="caution">
    <text evidence="12">The sequence shown here is derived from an EMBL/GenBank/DDBJ whole genome shotgun (WGS) entry which is preliminary data.</text>
</comment>
<protein>
    <recommendedName>
        <fullName evidence="6 7">Octanoyltransferase</fullName>
        <ecNumber evidence="6 7">2.3.1.181</ecNumber>
    </recommendedName>
    <alternativeName>
        <fullName evidence="6">Lipoate-protein ligase B</fullName>
    </alternativeName>
    <alternativeName>
        <fullName evidence="6">Lipoyl/octanoyl transferase</fullName>
    </alternativeName>
    <alternativeName>
        <fullName evidence="6">Octanoyl-[acyl-carrier-protein]-protein N-octanoyltransferase</fullName>
    </alternativeName>
</protein>
<feature type="domain" description="BPL/LPL catalytic" evidence="11">
    <location>
        <begin position="28"/>
        <end position="202"/>
    </location>
</feature>
<dbReference type="EMBL" id="QAON01000015">
    <property type="protein sequence ID" value="PTQ87933.1"/>
    <property type="molecule type" value="Genomic_DNA"/>
</dbReference>
<keyword evidence="13" id="KW-1185">Reference proteome</keyword>
<feature type="binding site" evidence="6 9">
    <location>
        <begin position="147"/>
        <end position="149"/>
    </location>
    <ligand>
        <name>substrate</name>
    </ligand>
</feature>
<evidence type="ECO:0000256" key="9">
    <source>
        <dbReference type="PIRSR" id="PIRSR016262-2"/>
    </source>
</evidence>
<feature type="binding site" evidence="6 9">
    <location>
        <begin position="67"/>
        <end position="74"/>
    </location>
    <ligand>
        <name>substrate</name>
    </ligand>
</feature>
<dbReference type="PANTHER" id="PTHR10993:SF7">
    <property type="entry name" value="LIPOYLTRANSFERASE 2, MITOCHONDRIAL-RELATED"/>
    <property type="match status" value="1"/>
</dbReference>
<comment type="similarity">
    <text evidence="6 7">Belongs to the LipB family.</text>
</comment>
<evidence type="ECO:0000256" key="3">
    <source>
        <dbReference type="ARBA" id="ARBA00022679"/>
    </source>
</evidence>
<dbReference type="PROSITE" id="PS01313">
    <property type="entry name" value="LIPB"/>
    <property type="match status" value="1"/>
</dbReference>
<comment type="pathway">
    <text evidence="1 6 7">Protein modification; protein lipoylation via endogenous pathway; protein N(6)-(lipoyl)lysine from octanoyl-[acyl-carrier-protein]: step 1/2.</text>
</comment>
<dbReference type="PROSITE" id="PS51733">
    <property type="entry name" value="BPL_LPL_CATALYTIC"/>
    <property type="match status" value="1"/>
</dbReference>
<evidence type="ECO:0000313" key="12">
    <source>
        <dbReference type="EMBL" id="PTQ87933.1"/>
    </source>
</evidence>
<dbReference type="FunFam" id="3.30.930.10:FF:000020">
    <property type="entry name" value="Octanoyltransferase"/>
    <property type="match status" value="1"/>
</dbReference>
<evidence type="ECO:0000256" key="2">
    <source>
        <dbReference type="ARBA" id="ARBA00022490"/>
    </source>
</evidence>
<gene>
    <name evidence="6" type="primary">lipB</name>
    <name evidence="12" type="ORF">C8N29_11518</name>
</gene>
<accession>A0A2T5IVL1</accession>
<name>A0A2T5IVL1_9GAMM</name>
<dbReference type="InterPro" id="IPR045864">
    <property type="entry name" value="aa-tRNA-synth_II/BPL/LPL"/>
</dbReference>
<evidence type="ECO:0000256" key="7">
    <source>
        <dbReference type="PIRNR" id="PIRNR016262"/>
    </source>
</evidence>
<feature type="binding site" evidence="6 9">
    <location>
        <begin position="134"/>
        <end position="136"/>
    </location>
    <ligand>
        <name>substrate</name>
    </ligand>
</feature>
<comment type="subcellular location">
    <subcellularLocation>
        <location evidence="6">Cytoplasm</location>
    </subcellularLocation>
</comment>
<dbReference type="PIRSF" id="PIRSF016262">
    <property type="entry name" value="LPLase"/>
    <property type="match status" value="1"/>
</dbReference>
<dbReference type="AlphaFoldDB" id="A0A2T5IVL1"/>
<dbReference type="Gene3D" id="3.30.930.10">
    <property type="entry name" value="Bira Bifunctional Protein, Domain 2"/>
    <property type="match status" value="1"/>
</dbReference>
<dbReference type="InterPro" id="IPR004143">
    <property type="entry name" value="BPL_LPL_catalytic"/>
</dbReference>
<evidence type="ECO:0000313" key="13">
    <source>
        <dbReference type="Proteomes" id="UP000244223"/>
    </source>
</evidence>
<proteinExistence type="inferred from homology"/>
<feature type="active site" description="Acyl-thioester intermediate" evidence="6 8">
    <location>
        <position position="165"/>
    </location>
</feature>
<keyword evidence="3 6" id="KW-0808">Transferase</keyword>
<dbReference type="NCBIfam" id="NF010922">
    <property type="entry name" value="PRK14342.1"/>
    <property type="match status" value="1"/>
</dbReference>
<evidence type="ECO:0000256" key="6">
    <source>
        <dbReference type="HAMAP-Rule" id="MF_00013"/>
    </source>
</evidence>
<evidence type="ECO:0000256" key="1">
    <source>
        <dbReference type="ARBA" id="ARBA00004821"/>
    </source>
</evidence>
<dbReference type="EC" id="2.3.1.181" evidence="6 7"/>
<dbReference type="HAMAP" id="MF_00013">
    <property type="entry name" value="LipB"/>
    <property type="match status" value="1"/>
</dbReference>
<dbReference type="InterPro" id="IPR020605">
    <property type="entry name" value="Octanoyltransferase_CS"/>
</dbReference>
<dbReference type="CDD" id="cd16444">
    <property type="entry name" value="LipB"/>
    <property type="match status" value="1"/>
</dbReference>
<dbReference type="GO" id="GO:0033819">
    <property type="term" value="F:lipoyl(octanoyl) transferase activity"/>
    <property type="evidence" value="ECO:0007669"/>
    <property type="project" value="UniProtKB-EC"/>
</dbReference>
<dbReference type="UniPathway" id="UPA00538">
    <property type="reaction ID" value="UER00592"/>
</dbReference>
<evidence type="ECO:0000256" key="8">
    <source>
        <dbReference type="PIRSR" id="PIRSR016262-1"/>
    </source>
</evidence>
<evidence type="ECO:0000256" key="4">
    <source>
        <dbReference type="ARBA" id="ARBA00023315"/>
    </source>
</evidence>
<comment type="function">
    <text evidence="5 6 7">Catalyzes the transfer of endogenously produced octanoic acid from octanoyl-acyl-carrier-protein onto the lipoyl domains of lipoate-dependent enzymes. Lipoyl-ACP can also act as a substrate although octanoyl-ACP is likely to be the physiological substrate.</text>
</comment>
<keyword evidence="4 6" id="KW-0012">Acyltransferase</keyword>
<dbReference type="GO" id="GO:0009249">
    <property type="term" value="P:protein lipoylation"/>
    <property type="evidence" value="ECO:0007669"/>
    <property type="project" value="InterPro"/>
</dbReference>
<dbReference type="PANTHER" id="PTHR10993">
    <property type="entry name" value="OCTANOYLTRANSFERASE"/>
    <property type="match status" value="1"/>
</dbReference>
<sequence>MLIIRDLGQVDFVDTWQKMRAFTDSRDADTPDELWLLQHPAVFTLGQAGKHEHILNQTAIPIVQTDRGGQVTYHGLGQLVGYCLFDVKRLQLGVRELVEGLEDCLVNILLTLNIPAYANRQAHGVYVEGKKIASLGLRIRKGCSYHGFALNVDMDLTPFLSINPCGYQGLEMTQVNALCTRPYSLSELGHLVTEQIQKRFYP</sequence>
<dbReference type="InterPro" id="IPR000544">
    <property type="entry name" value="Octanoyltransferase"/>
</dbReference>
<organism evidence="12 13">
    <name type="scientific">Agitococcus lubricus</name>
    <dbReference type="NCBI Taxonomy" id="1077255"/>
    <lineage>
        <taxon>Bacteria</taxon>
        <taxon>Pseudomonadati</taxon>
        <taxon>Pseudomonadota</taxon>
        <taxon>Gammaproteobacteria</taxon>
        <taxon>Moraxellales</taxon>
        <taxon>Moraxellaceae</taxon>
        <taxon>Agitococcus</taxon>
    </lineage>
</organism>
<evidence type="ECO:0000259" key="11">
    <source>
        <dbReference type="PROSITE" id="PS51733"/>
    </source>
</evidence>
<dbReference type="SUPFAM" id="SSF55681">
    <property type="entry name" value="Class II aaRS and biotin synthetases"/>
    <property type="match status" value="1"/>
</dbReference>
<dbReference type="GO" id="GO:0005737">
    <property type="term" value="C:cytoplasm"/>
    <property type="evidence" value="ECO:0007669"/>
    <property type="project" value="UniProtKB-SubCell"/>
</dbReference>
<dbReference type="Proteomes" id="UP000244223">
    <property type="component" value="Unassembled WGS sequence"/>
</dbReference>
<dbReference type="Pfam" id="PF21948">
    <property type="entry name" value="LplA-B_cat"/>
    <property type="match status" value="1"/>
</dbReference>
<comment type="miscellaneous">
    <text evidence="6">In the reaction, the free carboxyl group of octanoic acid is attached via an amide linkage to the epsilon-amino group of a specific lysine residue of lipoyl domains of lipoate-dependent enzymes.</text>
</comment>
<comment type="catalytic activity">
    <reaction evidence="6 7">
        <text>octanoyl-[ACP] + L-lysyl-[protein] = N(6)-octanoyl-L-lysyl-[protein] + holo-[ACP] + H(+)</text>
        <dbReference type="Rhea" id="RHEA:17665"/>
        <dbReference type="Rhea" id="RHEA-COMP:9636"/>
        <dbReference type="Rhea" id="RHEA-COMP:9685"/>
        <dbReference type="Rhea" id="RHEA-COMP:9752"/>
        <dbReference type="Rhea" id="RHEA-COMP:9928"/>
        <dbReference type="ChEBI" id="CHEBI:15378"/>
        <dbReference type="ChEBI" id="CHEBI:29969"/>
        <dbReference type="ChEBI" id="CHEBI:64479"/>
        <dbReference type="ChEBI" id="CHEBI:78463"/>
        <dbReference type="ChEBI" id="CHEBI:78809"/>
        <dbReference type="EC" id="2.3.1.181"/>
    </reaction>
</comment>